<keyword evidence="4 6" id="KW-0472">Membrane</keyword>
<evidence type="ECO:0000256" key="4">
    <source>
        <dbReference type="ARBA" id="ARBA00023136"/>
    </source>
</evidence>
<keyword evidence="2 6" id="KW-0812">Transmembrane</keyword>
<evidence type="ECO:0000256" key="1">
    <source>
        <dbReference type="ARBA" id="ARBA00004141"/>
    </source>
</evidence>
<dbReference type="OrthoDB" id="6339427at2759"/>
<dbReference type="PROSITE" id="PS00216">
    <property type="entry name" value="SUGAR_TRANSPORT_1"/>
    <property type="match status" value="1"/>
</dbReference>
<feature type="transmembrane region" description="Helical" evidence="6">
    <location>
        <begin position="433"/>
        <end position="452"/>
    </location>
</feature>
<dbReference type="GO" id="GO:0022857">
    <property type="term" value="F:transmembrane transporter activity"/>
    <property type="evidence" value="ECO:0007669"/>
    <property type="project" value="InterPro"/>
</dbReference>
<dbReference type="InterPro" id="IPR020846">
    <property type="entry name" value="MFS_dom"/>
</dbReference>
<dbReference type="SUPFAM" id="SSF103473">
    <property type="entry name" value="MFS general substrate transporter"/>
    <property type="match status" value="1"/>
</dbReference>
<keyword evidence="3 6" id="KW-1133">Transmembrane helix</keyword>
<feature type="transmembrane region" description="Helical" evidence="6">
    <location>
        <begin position="7"/>
        <end position="28"/>
    </location>
</feature>
<evidence type="ECO:0000313" key="8">
    <source>
        <dbReference type="EMBL" id="OHS93107.1"/>
    </source>
</evidence>
<reference evidence="8" key="1">
    <citation type="submission" date="2016-10" db="EMBL/GenBank/DDBJ databases">
        <authorList>
            <person name="Benchimol M."/>
            <person name="Almeida L.G."/>
            <person name="Vasconcelos A.T."/>
            <person name="Perreira-Neves A."/>
            <person name="Rosa I.A."/>
            <person name="Tasca T."/>
            <person name="Bogo M.R."/>
            <person name="de Souza W."/>
        </authorList>
    </citation>
    <scope>NUCLEOTIDE SEQUENCE [LARGE SCALE GENOMIC DNA]</scope>
    <source>
        <strain evidence="8">K</strain>
    </source>
</reference>
<name>A0A1J4J621_9EUKA</name>
<dbReference type="GO" id="GO:0016020">
    <property type="term" value="C:membrane"/>
    <property type="evidence" value="ECO:0007669"/>
    <property type="project" value="UniProtKB-SubCell"/>
</dbReference>
<dbReference type="FunFam" id="1.20.1250.20:FF:000279">
    <property type="entry name" value="Major facilitator superfamily protein"/>
    <property type="match status" value="1"/>
</dbReference>
<dbReference type="Gene3D" id="1.20.1250.20">
    <property type="entry name" value="MFS general substrate transporter like domains"/>
    <property type="match status" value="1"/>
</dbReference>
<feature type="transmembrane region" description="Helical" evidence="6">
    <location>
        <begin position="402"/>
        <end position="421"/>
    </location>
</feature>
<feature type="transmembrane region" description="Helical" evidence="6">
    <location>
        <begin position="163"/>
        <end position="184"/>
    </location>
</feature>
<dbReference type="InterPro" id="IPR005829">
    <property type="entry name" value="Sugar_transporter_CS"/>
</dbReference>
<dbReference type="Proteomes" id="UP000179807">
    <property type="component" value="Unassembled WGS sequence"/>
</dbReference>
<dbReference type="PROSITE" id="PS50850">
    <property type="entry name" value="MFS"/>
    <property type="match status" value="1"/>
</dbReference>
<dbReference type="InterPro" id="IPR005828">
    <property type="entry name" value="MFS_sugar_transport-like"/>
</dbReference>
<evidence type="ECO:0000313" key="9">
    <source>
        <dbReference type="Proteomes" id="UP000179807"/>
    </source>
</evidence>
<feature type="transmembrane region" description="Helical" evidence="6">
    <location>
        <begin position="305"/>
        <end position="326"/>
    </location>
</feature>
<feature type="transmembrane region" description="Helical" evidence="6">
    <location>
        <begin position="135"/>
        <end position="157"/>
    </location>
</feature>
<evidence type="ECO:0000259" key="7">
    <source>
        <dbReference type="PROSITE" id="PS50850"/>
    </source>
</evidence>
<evidence type="ECO:0000256" key="2">
    <source>
        <dbReference type="ARBA" id="ARBA00022692"/>
    </source>
</evidence>
<organism evidence="8 9">
    <name type="scientific">Tritrichomonas foetus</name>
    <dbReference type="NCBI Taxonomy" id="1144522"/>
    <lineage>
        <taxon>Eukaryota</taxon>
        <taxon>Metamonada</taxon>
        <taxon>Parabasalia</taxon>
        <taxon>Tritrichomonadida</taxon>
        <taxon>Tritrichomonadidae</taxon>
        <taxon>Tritrichomonas</taxon>
    </lineage>
</organism>
<comment type="subcellular location">
    <subcellularLocation>
        <location evidence="1">Membrane</location>
        <topology evidence="1">Multi-pass membrane protein</topology>
    </subcellularLocation>
</comment>
<feature type="transmembrane region" description="Helical" evidence="6">
    <location>
        <begin position="338"/>
        <end position="356"/>
    </location>
</feature>
<feature type="transmembrane region" description="Helical" evidence="6">
    <location>
        <begin position="48"/>
        <end position="69"/>
    </location>
</feature>
<dbReference type="Pfam" id="PF00083">
    <property type="entry name" value="Sugar_tr"/>
    <property type="match status" value="1"/>
</dbReference>
<dbReference type="EMBL" id="MLAK01001433">
    <property type="protein sequence ID" value="OHS93107.1"/>
    <property type="molecule type" value="Genomic_DNA"/>
</dbReference>
<keyword evidence="9" id="KW-1185">Reference proteome</keyword>
<sequence>MRLCTKHLVYALIVCLAPLNFGFISVYPSPTGAEIRKLHNLSDTSMEWSFYNGVMSLTAAFGPLLNELLFKIFKHSRKKVLFTLSAISAVSWFGIILTKLSIWYGMIFRAILGVFVGALSSISPMILVELAPPGISGFFGSLNQLSISIAYMILNLLGPSLNYINMVFFAASIPILQCCLVFFIPETCQSLHPPQEELSLATFSEKGNPVNSFNANNPSPNPNIPDENASIDDNSSVNDDFQPSLTDGSNGALVVPNLLTTSGRLCRRQNVPGIVMGLFLMFFQQFSGISAFVTNLSDMMAQTGINIHSSYIAGIVQCSQCIAVIFSSTIVDKIGRRLSWIVSCIGCVIALLLYSLDGLYNWSKYIPVVAVFLFEFFFGIGIGPIPWFIIPEYFTFKVRSKASGVCVCFNWICSFTVIFIWPVMVSSIGQVNAFFVFMSISAAALLFGFFGFRNPVPPEIPSERSSSSMSIPLTVDNI</sequence>
<evidence type="ECO:0000256" key="5">
    <source>
        <dbReference type="SAM" id="MobiDB-lite"/>
    </source>
</evidence>
<proteinExistence type="predicted"/>
<feature type="compositionally biased region" description="Low complexity" evidence="5">
    <location>
        <begin position="211"/>
        <end position="228"/>
    </location>
</feature>
<dbReference type="GeneID" id="94848008"/>
<dbReference type="InterPro" id="IPR003663">
    <property type="entry name" value="Sugar/inositol_transpt"/>
</dbReference>
<gene>
    <name evidence="8" type="ORF">TRFO_40592</name>
</gene>
<dbReference type="PRINTS" id="PR00171">
    <property type="entry name" value="SUGRTRNSPORT"/>
</dbReference>
<feature type="region of interest" description="Disordered" evidence="5">
    <location>
        <begin position="211"/>
        <end position="236"/>
    </location>
</feature>
<feature type="transmembrane region" description="Helical" evidence="6">
    <location>
        <begin position="368"/>
        <end position="390"/>
    </location>
</feature>
<feature type="transmembrane region" description="Helical" evidence="6">
    <location>
        <begin position="274"/>
        <end position="293"/>
    </location>
</feature>
<evidence type="ECO:0000256" key="3">
    <source>
        <dbReference type="ARBA" id="ARBA00022989"/>
    </source>
</evidence>
<feature type="transmembrane region" description="Helical" evidence="6">
    <location>
        <begin position="106"/>
        <end position="128"/>
    </location>
</feature>
<dbReference type="RefSeq" id="XP_068346244.1">
    <property type="nucleotide sequence ID" value="XM_068513304.1"/>
</dbReference>
<dbReference type="VEuPathDB" id="TrichDB:TRFO_40592"/>
<accession>A0A1J4J621</accession>
<comment type="caution">
    <text evidence="8">The sequence shown here is derived from an EMBL/GenBank/DDBJ whole genome shotgun (WGS) entry which is preliminary data.</text>
</comment>
<evidence type="ECO:0000256" key="6">
    <source>
        <dbReference type="SAM" id="Phobius"/>
    </source>
</evidence>
<feature type="transmembrane region" description="Helical" evidence="6">
    <location>
        <begin position="81"/>
        <end position="100"/>
    </location>
</feature>
<dbReference type="PANTHER" id="PTHR48021">
    <property type="match status" value="1"/>
</dbReference>
<dbReference type="AlphaFoldDB" id="A0A1J4J621"/>
<feature type="domain" description="Major facilitator superfamily (MFS) profile" evidence="7">
    <location>
        <begin position="6"/>
        <end position="456"/>
    </location>
</feature>
<dbReference type="PANTHER" id="PTHR48021:SF1">
    <property type="entry name" value="GH07001P-RELATED"/>
    <property type="match status" value="1"/>
</dbReference>
<dbReference type="InterPro" id="IPR036259">
    <property type="entry name" value="MFS_trans_sf"/>
</dbReference>
<dbReference type="InterPro" id="IPR050549">
    <property type="entry name" value="MFS_Trehalose_Transporter"/>
</dbReference>
<protein>
    <submittedName>
        <fullName evidence="8">Major facilitator superfamily transporter</fullName>
    </submittedName>
</protein>